<reference evidence="4" key="1">
    <citation type="submission" date="2020-06" db="EMBL/GenBank/DDBJ databases">
        <title>Draft genomic sequecing of Geomonas sp. Red736.</title>
        <authorList>
            <person name="Itoh H."/>
            <person name="Xu Z.X."/>
            <person name="Ushijima N."/>
            <person name="Masuda Y."/>
            <person name="Shiratori Y."/>
            <person name="Senoo K."/>
        </authorList>
    </citation>
    <scope>NUCLEOTIDE SEQUENCE [LARGE SCALE GENOMIC DNA]</scope>
    <source>
        <strain evidence="4">Red736</strain>
    </source>
</reference>
<dbReference type="PANTHER" id="PTHR43143:SF1">
    <property type="entry name" value="SERINE_THREONINE-PROTEIN PHOSPHATASE CPPED1"/>
    <property type="match status" value="1"/>
</dbReference>
<dbReference type="InterPro" id="IPR051918">
    <property type="entry name" value="STPP_CPPED1"/>
</dbReference>
<evidence type="ECO:0000313" key="2">
    <source>
        <dbReference type="EMBL" id="GFO64182.1"/>
    </source>
</evidence>
<dbReference type="Proteomes" id="UP000568888">
    <property type="component" value="Unassembled WGS sequence"/>
</dbReference>
<name>A0A6V8MVS6_9BACT</name>
<feature type="domain" description="Calcineurin-like phosphoesterase" evidence="1">
    <location>
        <begin position="58"/>
        <end position="224"/>
    </location>
</feature>
<dbReference type="PANTHER" id="PTHR43143">
    <property type="entry name" value="METALLOPHOSPHOESTERASE, CALCINEURIN SUPERFAMILY"/>
    <property type="match status" value="1"/>
</dbReference>
<reference evidence="2" key="2">
    <citation type="journal article" date="2021" name="Int. J. Syst. Evol. Microbiol.">
        <title>Geomonas silvestris sp. nov., Geomonas paludis sp. nov. and Geomonas limicola sp. nov., isolated from terrestrial environments, and emended description of the genus Geomonas.</title>
        <authorList>
            <person name="Itoh H."/>
            <person name="Xu Z."/>
            <person name="Masuda Y."/>
            <person name="Ushijima N."/>
            <person name="Hayakawa C."/>
            <person name="Shiratori Y."/>
            <person name="Senoo K."/>
        </authorList>
    </citation>
    <scope>NUCLEOTIDE SEQUENCE</scope>
    <source>
        <strain evidence="2">Red736</strain>
    </source>
</reference>
<organism evidence="2 4">
    <name type="scientific">Geomonas paludis</name>
    <dbReference type="NCBI Taxonomy" id="2740185"/>
    <lineage>
        <taxon>Bacteria</taxon>
        <taxon>Pseudomonadati</taxon>
        <taxon>Thermodesulfobacteriota</taxon>
        <taxon>Desulfuromonadia</taxon>
        <taxon>Geobacterales</taxon>
        <taxon>Geobacteraceae</taxon>
        <taxon>Geomonas</taxon>
    </lineage>
</organism>
<dbReference type="RefSeq" id="WP_183347021.1">
    <property type="nucleotide sequence ID" value="NZ_BLXY01000003.1"/>
</dbReference>
<dbReference type="Pfam" id="PF00149">
    <property type="entry name" value="Metallophos"/>
    <property type="match status" value="1"/>
</dbReference>
<dbReference type="EMBL" id="CP096574">
    <property type="protein sequence ID" value="UPU34206.1"/>
    <property type="molecule type" value="Genomic_DNA"/>
</dbReference>
<evidence type="ECO:0000313" key="3">
    <source>
        <dbReference type="EMBL" id="UPU34206.1"/>
    </source>
</evidence>
<dbReference type="Proteomes" id="UP000831485">
    <property type="component" value="Chromosome"/>
</dbReference>
<evidence type="ECO:0000313" key="4">
    <source>
        <dbReference type="Proteomes" id="UP000568888"/>
    </source>
</evidence>
<sequence length="276" mass="30076">MSSTAKSFTPGRGPHVGLLFLLCLLLLTSVSYADTLFQRSSTQLEEKARHTQADDYCFVVMGDSRSNDAVFKKALRTAAGFNPLFILHGGDYSTEGGEEETANFLTLLEKNAPGIPVFVVLGNHENPKVFEKTIGPPRFTAAVPRLGLKVVALDNSQNRLHSTDLDYLKRELASAPGATFVAMHVPPETKRWRGHTFTKGAAELEQMVAAAPTVRGLFFAHSHLYDASVFGGVPAFISGGAGAPLVWMSRHGERVNHILVVRVRKGQASFQMVQLK</sequence>
<protein>
    <submittedName>
        <fullName evidence="3">Metallophosphoesterase</fullName>
    </submittedName>
</protein>
<dbReference type="EMBL" id="BLXY01000003">
    <property type="protein sequence ID" value="GFO64182.1"/>
    <property type="molecule type" value="Genomic_DNA"/>
</dbReference>
<keyword evidence="5" id="KW-1185">Reference proteome</keyword>
<accession>A0A6V8MVS6</accession>
<dbReference type="Gene3D" id="3.60.21.10">
    <property type="match status" value="1"/>
</dbReference>
<dbReference type="InterPro" id="IPR004843">
    <property type="entry name" value="Calcineurin-like_PHP"/>
</dbReference>
<evidence type="ECO:0000313" key="5">
    <source>
        <dbReference type="Proteomes" id="UP000831485"/>
    </source>
</evidence>
<gene>
    <name evidence="2" type="ORF">GMPD_21010</name>
    <name evidence="3" type="ORF">M1B72_12170</name>
</gene>
<evidence type="ECO:0000259" key="1">
    <source>
        <dbReference type="Pfam" id="PF00149"/>
    </source>
</evidence>
<dbReference type="AlphaFoldDB" id="A0A6V8MVS6"/>
<proteinExistence type="predicted"/>
<reference evidence="3" key="3">
    <citation type="submission" date="2022-04" db="EMBL/GenBank/DDBJ databases">
        <authorList>
            <person name="Liu G."/>
        </authorList>
    </citation>
    <scope>NUCLEOTIDE SEQUENCE</scope>
    <source>
        <strain evidence="3">RG22</strain>
    </source>
</reference>
<dbReference type="InterPro" id="IPR029052">
    <property type="entry name" value="Metallo-depent_PP-like"/>
</dbReference>
<dbReference type="SUPFAM" id="SSF56300">
    <property type="entry name" value="Metallo-dependent phosphatases"/>
    <property type="match status" value="1"/>
</dbReference>
<dbReference type="GO" id="GO:0016787">
    <property type="term" value="F:hydrolase activity"/>
    <property type="evidence" value="ECO:0007669"/>
    <property type="project" value="InterPro"/>
</dbReference>